<dbReference type="InterPro" id="IPR007692">
    <property type="entry name" value="DNA_helicase_DnaB"/>
</dbReference>
<gene>
    <name evidence="14" type="primary">dnaC</name>
    <name evidence="14" type="ORF">NCTC10723_00691</name>
</gene>
<dbReference type="GO" id="GO:0006269">
    <property type="term" value="P:DNA replication, synthesis of primer"/>
    <property type="evidence" value="ECO:0007669"/>
    <property type="project" value="UniProtKB-UniRule"/>
</dbReference>
<proteinExistence type="inferred from homology"/>
<keyword evidence="5 12" id="KW-0378">Hydrolase</keyword>
<evidence type="ECO:0000256" key="11">
    <source>
        <dbReference type="NCBIfam" id="TIGR00665"/>
    </source>
</evidence>
<evidence type="ECO:0000256" key="8">
    <source>
        <dbReference type="ARBA" id="ARBA00023125"/>
    </source>
</evidence>
<evidence type="ECO:0000256" key="6">
    <source>
        <dbReference type="ARBA" id="ARBA00022806"/>
    </source>
</evidence>
<evidence type="ECO:0000256" key="5">
    <source>
        <dbReference type="ARBA" id="ARBA00022801"/>
    </source>
</evidence>
<dbReference type="EC" id="5.6.2.3" evidence="11 12"/>
<keyword evidence="6 12" id="KW-0347">Helicase</keyword>
<dbReference type="Pfam" id="PF03796">
    <property type="entry name" value="DnaB_C"/>
    <property type="match status" value="1"/>
</dbReference>
<keyword evidence="15" id="KW-1185">Reference proteome</keyword>
<comment type="similarity">
    <text evidence="1 12">Belongs to the helicase family. DnaB subfamily.</text>
</comment>
<evidence type="ECO:0000256" key="9">
    <source>
        <dbReference type="ARBA" id="ARBA00023235"/>
    </source>
</evidence>
<dbReference type="OrthoDB" id="9773982at2"/>
<evidence type="ECO:0000313" key="14">
    <source>
        <dbReference type="EMBL" id="STO31246.1"/>
    </source>
</evidence>
<feature type="domain" description="SF4 helicase" evidence="13">
    <location>
        <begin position="179"/>
        <end position="445"/>
    </location>
</feature>
<accession>A0A377GWE0</accession>
<dbReference type="SUPFAM" id="SSF48024">
    <property type="entry name" value="N-terminal domain of DnaB helicase"/>
    <property type="match status" value="1"/>
</dbReference>
<dbReference type="EMBL" id="UGGU01000003">
    <property type="protein sequence ID" value="STO31246.1"/>
    <property type="molecule type" value="Genomic_DNA"/>
</dbReference>
<dbReference type="Pfam" id="PF00772">
    <property type="entry name" value="DnaB"/>
    <property type="match status" value="1"/>
</dbReference>
<dbReference type="CDD" id="cd00984">
    <property type="entry name" value="DnaB_C"/>
    <property type="match status" value="1"/>
</dbReference>
<dbReference type="FunFam" id="3.40.50.300:FF:001761">
    <property type="entry name" value="Replicative DNA helicase"/>
    <property type="match status" value="1"/>
</dbReference>
<keyword evidence="2 12" id="KW-0639">Primosome</keyword>
<dbReference type="FunFam" id="1.10.860.10:FF:000001">
    <property type="entry name" value="Replicative DNA helicase"/>
    <property type="match status" value="1"/>
</dbReference>
<dbReference type="RefSeq" id="WP_115269379.1">
    <property type="nucleotide sequence ID" value="NZ_UGGU01000003.1"/>
</dbReference>
<comment type="function">
    <text evidence="12">The main replicative DNA helicase, it participates in initiation and elongation during chromosome replication. Travels ahead of the DNA replisome, separating dsDNA into templates for DNA synthesis. A processive ATP-dependent 5'-3' DNA helicase it has DNA-dependent ATPase activity.</text>
</comment>
<name>A0A377GWE0_9FUSO</name>
<dbReference type="InterPro" id="IPR016136">
    <property type="entry name" value="DNA_helicase_N/primase_C"/>
</dbReference>
<evidence type="ECO:0000256" key="12">
    <source>
        <dbReference type="RuleBase" id="RU362085"/>
    </source>
</evidence>
<dbReference type="GO" id="GO:0043139">
    <property type="term" value="F:5'-3' DNA helicase activity"/>
    <property type="evidence" value="ECO:0007669"/>
    <property type="project" value="UniProtKB-EC"/>
</dbReference>
<dbReference type="AlphaFoldDB" id="A0A377GWE0"/>
<keyword evidence="8 12" id="KW-0238">DNA-binding</keyword>
<evidence type="ECO:0000259" key="13">
    <source>
        <dbReference type="PROSITE" id="PS51199"/>
    </source>
</evidence>
<dbReference type="GO" id="GO:0003677">
    <property type="term" value="F:DNA binding"/>
    <property type="evidence" value="ECO:0007669"/>
    <property type="project" value="UniProtKB-UniRule"/>
</dbReference>
<dbReference type="InterPro" id="IPR027417">
    <property type="entry name" value="P-loop_NTPase"/>
</dbReference>
<dbReference type="InterPro" id="IPR007693">
    <property type="entry name" value="DNA_helicase_DnaB-like_N"/>
</dbReference>
<evidence type="ECO:0000313" key="15">
    <source>
        <dbReference type="Proteomes" id="UP000255328"/>
    </source>
</evidence>
<keyword evidence="7 12" id="KW-0067">ATP-binding</keyword>
<dbReference type="GO" id="GO:0005829">
    <property type="term" value="C:cytosol"/>
    <property type="evidence" value="ECO:0007669"/>
    <property type="project" value="TreeGrafter"/>
</dbReference>
<dbReference type="InterPro" id="IPR007694">
    <property type="entry name" value="DNA_helicase_DnaB-like_C"/>
</dbReference>
<reference evidence="14 15" key="1">
    <citation type="submission" date="2018-06" db="EMBL/GenBank/DDBJ databases">
        <authorList>
            <consortium name="Pathogen Informatics"/>
            <person name="Doyle S."/>
        </authorList>
    </citation>
    <scope>NUCLEOTIDE SEQUENCE [LARGE SCALE GENOMIC DNA]</scope>
    <source>
        <strain evidence="14 15">NCTC10723</strain>
    </source>
</reference>
<dbReference type="SUPFAM" id="SSF52540">
    <property type="entry name" value="P-loop containing nucleoside triphosphate hydrolases"/>
    <property type="match status" value="1"/>
</dbReference>
<sequence>MLDVENLRKVPSSIEAEKSVLGGIFLKPDIFGDVIEILSSSDFYKTGHKLIYETMRDVYNSGMAIDPIVVINKLKKSEKFDELVGEELFFEIISDVPTAANIIEYAKIVKEKATLRRLGEVGTKIVELAYEGYEEVDNILDKAEGMIFKISENVDSKDLVSLKDVIAQEFVRLEKVYQNKGVATGISSGFSDFDQMTSGFHPSDLVILAARPAMGKTAFALNLALNAAMKSKKGVLLFSLEMSSSQLLQRLLSIEAGIGLQKIRNGFLDPDDWGKLGLASMKLSNSEINIADLPNVNVLEIRAIARRLKAAGKLDMIIIDYLQLIKGNNGKSDNRQQEISEISRALKGIARELDIPIIALSQLSRATEQRADRRPMLSDLRESGAIEQDADMVMFLYRDDYYNEDSEDKGLTEVIIGKQRNGPVGTIKLRFFHEYTKFENFTSRVE</sequence>
<comment type="catalytic activity">
    <reaction evidence="10 12">
        <text>ATP + H2O = ADP + phosphate + H(+)</text>
        <dbReference type="Rhea" id="RHEA:13065"/>
        <dbReference type="ChEBI" id="CHEBI:15377"/>
        <dbReference type="ChEBI" id="CHEBI:15378"/>
        <dbReference type="ChEBI" id="CHEBI:30616"/>
        <dbReference type="ChEBI" id="CHEBI:43474"/>
        <dbReference type="ChEBI" id="CHEBI:456216"/>
        <dbReference type="EC" id="5.6.2.3"/>
    </reaction>
</comment>
<evidence type="ECO:0000256" key="4">
    <source>
        <dbReference type="ARBA" id="ARBA00022741"/>
    </source>
</evidence>
<keyword evidence="3 12" id="KW-0235">DNA replication</keyword>
<protein>
    <recommendedName>
        <fullName evidence="11 12">Replicative DNA helicase</fullName>
        <ecNumber evidence="11 12">5.6.2.3</ecNumber>
    </recommendedName>
</protein>
<evidence type="ECO:0000256" key="1">
    <source>
        <dbReference type="ARBA" id="ARBA00008428"/>
    </source>
</evidence>
<dbReference type="NCBIfam" id="TIGR00665">
    <property type="entry name" value="DnaB"/>
    <property type="match status" value="1"/>
</dbReference>
<dbReference type="Gene3D" id="1.10.860.10">
    <property type="entry name" value="DNAb Helicase, Chain A"/>
    <property type="match status" value="1"/>
</dbReference>
<dbReference type="InterPro" id="IPR036185">
    <property type="entry name" value="DNA_heli_DnaB-like_N_sf"/>
</dbReference>
<dbReference type="Proteomes" id="UP000255328">
    <property type="component" value="Unassembled WGS sequence"/>
</dbReference>
<keyword evidence="4 12" id="KW-0547">Nucleotide-binding</keyword>
<evidence type="ECO:0000256" key="7">
    <source>
        <dbReference type="ARBA" id="ARBA00022840"/>
    </source>
</evidence>
<dbReference type="PROSITE" id="PS51199">
    <property type="entry name" value="SF4_HELICASE"/>
    <property type="match status" value="1"/>
</dbReference>
<dbReference type="GO" id="GO:0016887">
    <property type="term" value="F:ATP hydrolysis activity"/>
    <property type="evidence" value="ECO:0007669"/>
    <property type="project" value="RHEA"/>
</dbReference>
<evidence type="ECO:0000256" key="3">
    <source>
        <dbReference type="ARBA" id="ARBA00022705"/>
    </source>
</evidence>
<dbReference type="GO" id="GO:1990077">
    <property type="term" value="C:primosome complex"/>
    <property type="evidence" value="ECO:0007669"/>
    <property type="project" value="UniProtKB-UniRule"/>
</dbReference>
<organism evidence="14 15">
    <name type="scientific">Fusobacterium necrogenes</name>
    <dbReference type="NCBI Taxonomy" id="858"/>
    <lineage>
        <taxon>Bacteria</taxon>
        <taxon>Fusobacteriati</taxon>
        <taxon>Fusobacteriota</taxon>
        <taxon>Fusobacteriia</taxon>
        <taxon>Fusobacteriales</taxon>
        <taxon>Fusobacteriaceae</taxon>
        <taxon>Fusobacterium</taxon>
    </lineage>
</organism>
<dbReference type="PANTHER" id="PTHR30153">
    <property type="entry name" value="REPLICATIVE DNA HELICASE DNAB"/>
    <property type="match status" value="1"/>
</dbReference>
<dbReference type="NCBIfam" id="NF004384">
    <property type="entry name" value="PRK05748.1"/>
    <property type="match status" value="1"/>
</dbReference>
<evidence type="ECO:0000256" key="2">
    <source>
        <dbReference type="ARBA" id="ARBA00022515"/>
    </source>
</evidence>
<dbReference type="PANTHER" id="PTHR30153:SF2">
    <property type="entry name" value="REPLICATIVE DNA HELICASE"/>
    <property type="match status" value="1"/>
</dbReference>
<dbReference type="Gene3D" id="3.40.50.300">
    <property type="entry name" value="P-loop containing nucleotide triphosphate hydrolases"/>
    <property type="match status" value="1"/>
</dbReference>
<evidence type="ECO:0000256" key="10">
    <source>
        <dbReference type="ARBA" id="ARBA00048954"/>
    </source>
</evidence>
<keyword evidence="9" id="KW-0413">Isomerase</keyword>
<dbReference type="GO" id="GO:0005524">
    <property type="term" value="F:ATP binding"/>
    <property type="evidence" value="ECO:0007669"/>
    <property type="project" value="UniProtKB-UniRule"/>
</dbReference>